<sequence length="68" mass="7331">MPNGKNFAYGASSSHIITYNGETNLKTGNKILGGSPLSCELNGENLAVCTQARFMFWTDKEISDGAKM</sequence>
<dbReference type="AlphaFoldDB" id="A0A098E6S1"/>
<proteinExistence type="predicted"/>
<protein>
    <submittedName>
        <fullName evidence="1">Uncharacterized protein</fullName>
    </submittedName>
</protein>
<evidence type="ECO:0000313" key="1">
    <source>
        <dbReference type="EMBL" id="CEG11151.1"/>
    </source>
</evidence>
<accession>A0A098E6S1</accession>
<dbReference type="EMBL" id="CCXY01000027">
    <property type="protein sequence ID" value="CEG11151.1"/>
    <property type="molecule type" value="Genomic_DNA"/>
</dbReference>
<gene>
    <name evidence="1" type="ORF">MSIBF_A1220005</name>
</gene>
<reference evidence="1" key="1">
    <citation type="submission" date="2014-09" db="EMBL/GenBank/DDBJ databases">
        <authorList>
            <person name="Probst J Alexander"/>
        </authorList>
    </citation>
    <scope>NUCLEOTIDE SEQUENCE</scope>
</reference>
<name>A0A098E6S1_9ZZZZ</name>
<organism evidence="1">
    <name type="scientific">groundwater metagenome</name>
    <dbReference type="NCBI Taxonomy" id="717931"/>
    <lineage>
        <taxon>unclassified sequences</taxon>
        <taxon>metagenomes</taxon>
        <taxon>ecological metagenomes</taxon>
    </lineage>
</organism>